<comment type="caution">
    <text evidence="2">The sequence shown here is derived from an EMBL/GenBank/DDBJ whole genome shotgun (WGS) entry which is preliminary data.</text>
</comment>
<dbReference type="SUPFAM" id="SSF55729">
    <property type="entry name" value="Acyl-CoA N-acyltransferases (Nat)"/>
    <property type="match status" value="1"/>
</dbReference>
<evidence type="ECO:0000313" key="3">
    <source>
        <dbReference type="Proteomes" id="UP000677611"/>
    </source>
</evidence>
<name>A0ABS3P072_9BACI</name>
<dbReference type="PANTHER" id="PTHR43792">
    <property type="entry name" value="GNAT FAMILY, PUTATIVE (AFU_ORTHOLOGUE AFUA_3G00765)-RELATED-RELATED"/>
    <property type="match status" value="1"/>
</dbReference>
<proteinExistence type="predicted"/>
<dbReference type="InterPro" id="IPR051531">
    <property type="entry name" value="N-acetyltransferase"/>
</dbReference>
<feature type="domain" description="N-acetyltransferase" evidence="1">
    <location>
        <begin position="4"/>
        <end position="138"/>
    </location>
</feature>
<protein>
    <submittedName>
        <fullName evidence="2">GNAT family N-acetyltransferase</fullName>
    </submittedName>
</protein>
<dbReference type="InterPro" id="IPR016181">
    <property type="entry name" value="Acyl_CoA_acyltransferase"/>
</dbReference>
<evidence type="ECO:0000259" key="1">
    <source>
        <dbReference type="Pfam" id="PF13302"/>
    </source>
</evidence>
<accession>A0ABS3P072</accession>
<dbReference type="PANTHER" id="PTHR43792:SF1">
    <property type="entry name" value="N-ACETYLTRANSFERASE DOMAIN-CONTAINING PROTEIN"/>
    <property type="match status" value="1"/>
</dbReference>
<evidence type="ECO:0000313" key="2">
    <source>
        <dbReference type="EMBL" id="MBO1626588.1"/>
    </source>
</evidence>
<organism evidence="2 3">
    <name type="scientific">Bacillus arachidis</name>
    <dbReference type="NCBI Taxonomy" id="2819290"/>
    <lineage>
        <taxon>Bacteria</taxon>
        <taxon>Bacillati</taxon>
        <taxon>Bacillota</taxon>
        <taxon>Bacilli</taxon>
        <taxon>Bacillales</taxon>
        <taxon>Bacillaceae</taxon>
        <taxon>Bacillus</taxon>
    </lineage>
</organism>
<dbReference type="Proteomes" id="UP000677611">
    <property type="component" value="Unassembled WGS sequence"/>
</dbReference>
<dbReference type="Gene3D" id="3.40.630.30">
    <property type="match status" value="1"/>
</dbReference>
<keyword evidence="3" id="KW-1185">Reference proteome</keyword>
<gene>
    <name evidence="2" type="ORF">J4P90_15300</name>
</gene>
<reference evidence="2 3" key="1">
    <citation type="submission" date="2021-03" db="EMBL/GenBank/DDBJ databases">
        <title>Identification of novel Bacillus strains.</title>
        <authorList>
            <person name="Xiao Z."/>
            <person name="Li Y."/>
            <person name="Shen J."/>
        </authorList>
    </citation>
    <scope>NUCLEOTIDE SEQUENCE [LARGE SCALE GENOMIC DNA]</scope>
    <source>
        <strain evidence="2 3">SY8</strain>
    </source>
</reference>
<sequence>MQHVTLVPLDLQYAEILFTLSGDAHVKDALGIKVDTPEDTKVFIRFAMKEERKGKSLSRIIVNEKKEIIGITSLKHIDHQKKKSHIGSWLGYPYWGQGYNEAAKKEIFKIAFEELDLIYVFSGAKTANVRSLKAQEKLPYISLHMEEQFPKEHALLEKETKVPCVLHAVSRKSFLRWLQQND</sequence>
<dbReference type="EMBL" id="JAGDQJ010000017">
    <property type="protein sequence ID" value="MBO1626588.1"/>
    <property type="molecule type" value="Genomic_DNA"/>
</dbReference>
<dbReference type="Pfam" id="PF13302">
    <property type="entry name" value="Acetyltransf_3"/>
    <property type="match status" value="1"/>
</dbReference>
<dbReference type="RefSeq" id="WP_208018199.1">
    <property type="nucleotide sequence ID" value="NZ_JAGDQJ010000017.1"/>
</dbReference>
<dbReference type="InterPro" id="IPR000182">
    <property type="entry name" value="GNAT_dom"/>
</dbReference>